<dbReference type="InterPro" id="IPR034062">
    <property type="entry name" value="TNFRSF26_N"/>
</dbReference>
<evidence type="ECO:0000256" key="2">
    <source>
        <dbReference type="ARBA" id="ARBA00022737"/>
    </source>
</evidence>
<sequence>MWRGRVEGGGERRRRSGSGRVAAARIFDLSSGSRIGWESLPTRPRPGYISHRPGPAPHSARAMGLALWLLLLLPLLRVPLTLSTSSNLLLEPCAASLSPGSRCGPGEYEYEYWSGRRCCQCCPAGHYVRKPCSSPHTQSECEACDTGMYMKHANGLRSCLLCTTCRKDQEMVSDCTPTQDRKCQCKTGEFYCDSESCPESCYRCTRCPEGKVVLQTCNATADTLCGWPGPGPGKRHRFCWMAGWLFAAVAGALVILCVRKPGDGGGRAACCCPHAGPVSTGRPYRRDSLESSVAFMSSPETPDADAPVPTTGALHLPEDRLDEASDSLILPGTPESPAGDGPRPEVEAGDEAGPQAGHHDLTLLHPLPPGPEGPAEVLRDLVDTKGPPAAAEELRRPGRPPYCLGDQVTTQDGLKSKPGQRGSVVSVLDGPRKRRKFHFWSRARAWVSSSLPTRQSPCVRQPVNESLSLPRLFIPYAPFGDSRENISSKED</sequence>
<dbReference type="GO" id="GO:0005886">
    <property type="term" value="C:plasma membrane"/>
    <property type="evidence" value="ECO:0007669"/>
    <property type="project" value="TreeGrafter"/>
</dbReference>
<name>A0A7J7RHL3_MYOMY</name>
<dbReference type="SMART" id="SM00208">
    <property type="entry name" value="TNFR"/>
    <property type="match status" value="3"/>
</dbReference>
<feature type="domain" description="TNFR-Cys" evidence="9">
    <location>
        <begin position="143"/>
        <end position="183"/>
    </location>
</feature>
<dbReference type="Proteomes" id="UP000527355">
    <property type="component" value="Unassembled WGS sequence"/>
</dbReference>
<organism evidence="10 11">
    <name type="scientific">Myotis myotis</name>
    <name type="common">Greater mouse-eared bat</name>
    <name type="synonym">Vespertilio myotis</name>
    <dbReference type="NCBI Taxonomy" id="51298"/>
    <lineage>
        <taxon>Eukaryota</taxon>
        <taxon>Metazoa</taxon>
        <taxon>Chordata</taxon>
        <taxon>Craniata</taxon>
        <taxon>Vertebrata</taxon>
        <taxon>Euteleostomi</taxon>
        <taxon>Mammalia</taxon>
        <taxon>Eutheria</taxon>
        <taxon>Laurasiatheria</taxon>
        <taxon>Chiroptera</taxon>
        <taxon>Yangochiroptera</taxon>
        <taxon>Vespertilionidae</taxon>
        <taxon>Myotis</taxon>
    </lineage>
</organism>
<feature type="repeat" description="TNFR-Cys" evidence="7">
    <location>
        <begin position="184"/>
        <end position="225"/>
    </location>
</feature>
<evidence type="ECO:0000256" key="5">
    <source>
        <dbReference type="ARBA" id="ARBA00023170"/>
    </source>
</evidence>
<protein>
    <recommendedName>
        <fullName evidence="9">TNFR-Cys domain-containing protein</fullName>
    </recommendedName>
</protein>
<feature type="repeat" description="TNFR-Cys" evidence="7">
    <location>
        <begin position="102"/>
        <end position="141"/>
    </location>
</feature>
<keyword evidence="6" id="KW-0325">Glycoprotein</keyword>
<feature type="domain" description="TNFR-Cys" evidence="9">
    <location>
        <begin position="184"/>
        <end position="225"/>
    </location>
</feature>
<dbReference type="VEuPathDB" id="HostDB:LOC118649099"/>
<evidence type="ECO:0000256" key="4">
    <source>
        <dbReference type="ARBA" id="ARBA00023157"/>
    </source>
</evidence>
<dbReference type="PANTHER" id="PTHR46330">
    <property type="entry name" value="TUMOR NECROSIS FACTOR RECEPTOR SUPERFAMILY MEMBER 10B"/>
    <property type="match status" value="1"/>
</dbReference>
<feature type="disulfide bond" evidence="7">
    <location>
        <begin position="204"/>
        <end position="217"/>
    </location>
</feature>
<dbReference type="PROSITE" id="PS50050">
    <property type="entry name" value="TNFR_NGFR_2"/>
    <property type="match status" value="3"/>
</dbReference>
<dbReference type="AlphaFoldDB" id="A0A7J7RHL3"/>
<comment type="caution">
    <text evidence="10">The sequence shown here is derived from an EMBL/GenBank/DDBJ whole genome shotgun (WGS) entry which is preliminary data.</text>
</comment>
<gene>
    <name evidence="10" type="ORF">mMyoMyo1_010322</name>
</gene>
<dbReference type="InterPro" id="IPR052491">
    <property type="entry name" value="TNFRSF10"/>
</dbReference>
<dbReference type="GO" id="GO:0043065">
    <property type="term" value="P:positive regulation of apoptotic process"/>
    <property type="evidence" value="ECO:0007669"/>
    <property type="project" value="TreeGrafter"/>
</dbReference>
<feature type="region of interest" description="Disordered" evidence="8">
    <location>
        <begin position="293"/>
        <end position="314"/>
    </location>
</feature>
<evidence type="ECO:0000313" key="10">
    <source>
        <dbReference type="EMBL" id="KAF6275465.1"/>
    </source>
</evidence>
<accession>A0A7J7RHL3</accession>
<feature type="disulfide bond" evidence="7">
    <location>
        <begin position="103"/>
        <end position="118"/>
    </location>
</feature>
<dbReference type="SUPFAM" id="SSF57586">
    <property type="entry name" value="TNF receptor-like"/>
    <property type="match status" value="2"/>
</dbReference>
<feature type="repeat" description="TNFR-Cys" evidence="7">
    <location>
        <begin position="143"/>
        <end position="183"/>
    </location>
</feature>
<evidence type="ECO:0000259" key="9">
    <source>
        <dbReference type="PROSITE" id="PS50050"/>
    </source>
</evidence>
<feature type="disulfide bond" evidence="7">
    <location>
        <begin position="119"/>
        <end position="132"/>
    </location>
</feature>
<keyword evidence="2" id="KW-0677">Repeat</keyword>
<dbReference type="EMBL" id="JABWUV010000027">
    <property type="protein sequence ID" value="KAF6275465.1"/>
    <property type="molecule type" value="Genomic_DNA"/>
</dbReference>
<evidence type="ECO:0000256" key="7">
    <source>
        <dbReference type="PROSITE-ProRule" id="PRU00206"/>
    </source>
</evidence>
<dbReference type="GO" id="GO:0036462">
    <property type="term" value="P:TRAIL-activated apoptotic signaling pathway"/>
    <property type="evidence" value="ECO:0007669"/>
    <property type="project" value="TreeGrafter"/>
</dbReference>
<evidence type="ECO:0000256" key="8">
    <source>
        <dbReference type="SAM" id="MobiDB-lite"/>
    </source>
</evidence>
<feature type="domain" description="TNFR-Cys" evidence="9">
    <location>
        <begin position="102"/>
        <end position="141"/>
    </location>
</feature>
<keyword evidence="3" id="KW-0472">Membrane</keyword>
<dbReference type="InterPro" id="IPR001368">
    <property type="entry name" value="TNFR/NGFR_Cys_rich_reg"/>
</dbReference>
<dbReference type="PROSITE" id="PS00652">
    <property type="entry name" value="TNFR_NGFR_1"/>
    <property type="match status" value="1"/>
</dbReference>
<reference evidence="10 11" key="1">
    <citation type="journal article" date="2020" name="Nature">
        <title>Six reference-quality genomes reveal evolution of bat adaptations.</title>
        <authorList>
            <person name="Jebb D."/>
            <person name="Huang Z."/>
            <person name="Pippel M."/>
            <person name="Hughes G.M."/>
            <person name="Lavrichenko K."/>
            <person name="Devanna P."/>
            <person name="Winkler S."/>
            <person name="Jermiin L.S."/>
            <person name="Skirmuntt E.C."/>
            <person name="Katzourakis A."/>
            <person name="Burkitt-Gray L."/>
            <person name="Ray D.A."/>
            <person name="Sullivan K.A.M."/>
            <person name="Roscito J.G."/>
            <person name="Kirilenko B.M."/>
            <person name="Davalos L.M."/>
            <person name="Corthals A.P."/>
            <person name="Power M.L."/>
            <person name="Jones G."/>
            <person name="Ransome R.D."/>
            <person name="Dechmann D.K.N."/>
            <person name="Locatelli A.G."/>
            <person name="Puechmaille S.J."/>
            <person name="Fedrigo O."/>
            <person name="Jarvis E.D."/>
            <person name="Hiller M."/>
            <person name="Vernes S.C."/>
            <person name="Myers E.W."/>
            <person name="Teeling E.C."/>
        </authorList>
    </citation>
    <scope>NUCLEOTIDE SEQUENCE [LARGE SCALE GENOMIC DNA]</scope>
    <source>
        <strain evidence="10">MMyoMyo1</strain>
        <tissue evidence="10">Flight muscle</tissue>
    </source>
</reference>
<evidence type="ECO:0000256" key="6">
    <source>
        <dbReference type="ARBA" id="ARBA00023180"/>
    </source>
</evidence>
<proteinExistence type="predicted"/>
<keyword evidence="5" id="KW-0675">Receptor</keyword>
<keyword evidence="11" id="KW-1185">Reference proteome</keyword>
<evidence type="ECO:0000256" key="1">
    <source>
        <dbReference type="ARBA" id="ARBA00004370"/>
    </source>
</evidence>
<feature type="disulfide bond" evidence="7">
    <location>
        <begin position="165"/>
        <end position="183"/>
    </location>
</feature>
<comment type="subcellular location">
    <subcellularLocation>
        <location evidence="1">Membrane</location>
    </subcellularLocation>
</comment>
<feature type="disulfide bond" evidence="7">
    <location>
        <begin position="144"/>
        <end position="159"/>
    </location>
</feature>
<dbReference type="CDD" id="cd15837">
    <property type="entry name" value="TNFRSF26"/>
    <property type="match status" value="1"/>
</dbReference>
<feature type="disulfide bond" evidence="7">
    <location>
        <begin position="162"/>
        <end position="175"/>
    </location>
</feature>
<evidence type="ECO:0000256" key="3">
    <source>
        <dbReference type="ARBA" id="ARBA00023136"/>
    </source>
</evidence>
<dbReference type="Gene3D" id="2.10.50.10">
    <property type="entry name" value="Tumor Necrosis Factor Receptor, subunit A, domain 2"/>
    <property type="match status" value="3"/>
</dbReference>
<dbReference type="Pfam" id="PF00020">
    <property type="entry name" value="TNFR_c6"/>
    <property type="match status" value="2"/>
</dbReference>
<evidence type="ECO:0000313" key="11">
    <source>
        <dbReference type="Proteomes" id="UP000527355"/>
    </source>
</evidence>
<feature type="disulfide bond" evidence="7">
    <location>
        <begin position="207"/>
        <end position="225"/>
    </location>
</feature>
<dbReference type="GO" id="GO:0009986">
    <property type="term" value="C:cell surface"/>
    <property type="evidence" value="ECO:0007669"/>
    <property type="project" value="TreeGrafter"/>
</dbReference>
<comment type="caution">
    <text evidence="7">Lacks conserved residue(s) required for the propagation of feature annotation.</text>
</comment>
<keyword evidence="4 7" id="KW-1015">Disulfide bond</keyword>
<dbReference type="PANTHER" id="PTHR46330:SF16">
    <property type="entry name" value="TUMOR NECROSIS FACTOR RECEPTOR SUPERFAMILY MEMBER 22"/>
    <property type="match status" value="1"/>
</dbReference>
<feature type="region of interest" description="Disordered" evidence="8">
    <location>
        <begin position="326"/>
        <end position="362"/>
    </location>
</feature>